<keyword evidence="3" id="KW-1185">Reference proteome</keyword>
<dbReference type="Proteomes" id="UP000070263">
    <property type="component" value="Unassembled WGS sequence"/>
</dbReference>
<evidence type="ECO:0000313" key="3">
    <source>
        <dbReference type="Proteomes" id="UP000070263"/>
    </source>
</evidence>
<organism evidence="2 3">
    <name type="scientific">candidate division MSBL1 archaeon SCGC-AAA382A20</name>
    <dbReference type="NCBI Taxonomy" id="1698280"/>
    <lineage>
        <taxon>Archaea</taxon>
        <taxon>Methanobacteriati</taxon>
        <taxon>Methanobacteriota</taxon>
        <taxon>candidate division MSBL1</taxon>
    </lineage>
</organism>
<dbReference type="InterPro" id="IPR054347">
    <property type="entry name" value="TOTE_primase"/>
</dbReference>
<dbReference type="AlphaFoldDB" id="A0A133VMC9"/>
<dbReference type="EMBL" id="LHYE01000004">
    <property type="protein sequence ID" value="KXB07618.1"/>
    <property type="molecule type" value="Genomic_DNA"/>
</dbReference>
<dbReference type="Pfam" id="PF22548">
    <property type="entry name" value="AEP-TOTE"/>
    <property type="match status" value="1"/>
</dbReference>
<evidence type="ECO:0000259" key="1">
    <source>
        <dbReference type="Pfam" id="PF22548"/>
    </source>
</evidence>
<name>A0A133VMC9_9EURY</name>
<comment type="caution">
    <text evidence="2">The sequence shown here is derived from an EMBL/GenBank/DDBJ whole genome shotgun (WGS) entry which is preliminary data.</text>
</comment>
<proteinExistence type="predicted"/>
<gene>
    <name evidence="2" type="ORF">AKJ51_00685</name>
</gene>
<dbReference type="CDD" id="cd00525">
    <property type="entry name" value="AE_Prim_S_like"/>
    <property type="match status" value="1"/>
</dbReference>
<protein>
    <recommendedName>
        <fullName evidence="1">TOTE conflict system primase domain-containing protein</fullName>
    </recommendedName>
</protein>
<sequence length="335" mass="38365">MGDKMPNIVTTNMMIKEKAKLLLELFANRRDIYAVQWCDGEKHGYRAVRDRLTVERVEKHIRGEITLAFYALGKNSKAKWMAIDADTTKIGEFEEIIGRYKELNLPRPIMEFSGRRGYHYIFLLDKPVAGWKAKALGEAITKKHEVFPKGSESSSDTSSPGSCLKIPLGVHQVSQECSVLVNRHFEKIDNPWERLRNVKKIDISDYQSLLGRKKRNSKGTATDFEIGVLRPCTEKALKGGAKLGARNTMGHIICCELRRLGLSKKEAGVALSCWDLRNEKRLGKKELYKILESAYSGDQYKYSCSRLKKTLECVGRENCRFIQEVRRKKKEREKS</sequence>
<feature type="domain" description="TOTE conflict system primase" evidence="1">
    <location>
        <begin position="17"/>
        <end position="206"/>
    </location>
</feature>
<accession>A0A133VMC9</accession>
<evidence type="ECO:0000313" key="2">
    <source>
        <dbReference type="EMBL" id="KXB07618.1"/>
    </source>
</evidence>
<reference evidence="2 3" key="1">
    <citation type="journal article" date="2016" name="Sci. Rep.">
        <title>Metabolic traits of an uncultured archaeal lineage -MSBL1- from brine pools of the Red Sea.</title>
        <authorList>
            <person name="Mwirichia R."/>
            <person name="Alam I."/>
            <person name="Rashid M."/>
            <person name="Vinu M."/>
            <person name="Ba-Alawi W."/>
            <person name="Anthony Kamau A."/>
            <person name="Kamanda Ngugi D."/>
            <person name="Goker M."/>
            <person name="Klenk H.P."/>
            <person name="Bajic V."/>
            <person name="Stingl U."/>
        </authorList>
    </citation>
    <scope>NUCLEOTIDE SEQUENCE [LARGE SCALE GENOMIC DNA]</scope>
    <source>
        <strain evidence="2">SCGC-AAA382A20</strain>
    </source>
</reference>